<dbReference type="Pfam" id="PF00583">
    <property type="entry name" value="Acetyltransf_1"/>
    <property type="match status" value="1"/>
</dbReference>
<dbReference type="EC" id="2.3.1.266" evidence="5"/>
<dbReference type="GO" id="GO:0005840">
    <property type="term" value="C:ribosome"/>
    <property type="evidence" value="ECO:0007669"/>
    <property type="project" value="UniProtKB-KW"/>
</dbReference>
<dbReference type="CDD" id="cd04301">
    <property type="entry name" value="NAT_SF"/>
    <property type="match status" value="1"/>
</dbReference>
<evidence type="ECO:0000256" key="4">
    <source>
        <dbReference type="ARBA" id="ARBA00023315"/>
    </source>
</evidence>
<reference evidence="7" key="1">
    <citation type="submission" date="2020-10" db="EMBL/GenBank/DDBJ databases">
        <authorList>
            <person name="Gilroy R."/>
        </authorList>
    </citation>
    <scope>NUCLEOTIDE SEQUENCE</scope>
    <source>
        <strain evidence="7">ChiHcec3-11533</strain>
    </source>
</reference>
<dbReference type="PANTHER" id="PTHR43420">
    <property type="entry name" value="ACETYLTRANSFERASE"/>
    <property type="match status" value="1"/>
</dbReference>
<gene>
    <name evidence="7" type="primary">rimI</name>
    <name evidence="7" type="ORF">IAB02_01890</name>
</gene>
<dbReference type="PROSITE" id="PS51186">
    <property type="entry name" value="GNAT"/>
    <property type="match status" value="1"/>
</dbReference>
<reference evidence="7" key="2">
    <citation type="journal article" date="2021" name="PeerJ">
        <title>Extensive microbial diversity within the chicken gut microbiome revealed by metagenomics and culture.</title>
        <authorList>
            <person name="Gilroy R."/>
            <person name="Ravi A."/>
            <person name="Getino M."/>
            <person name="Pursley I."/>
            <person name="Horton D.L."/>
            <person name="Alikhan N.F."/>
            <person name="Baker D."/>
            <person name="Gharbi K."/>
            <person name="Hall N."/>
            <person name="Watson M."/>
            <person name="Adriaenssens E.M."/>
            <person name="Foster-Nyarko E."/>
            <person name="Jarju S."/>
            <person name="Secka A."/>
            <person name="Antonio M."/>
            <person name="Oren A."/>
            <person name="Chaudhuri R.R."/>
            <person name="La Ragione R."/>
            <person name="Hildebrand F."/>
            <person name="Pallen M.J."/>
        </authorList>
    </citation>
    <scope>NUCLEOTIDE SEQUENCE</scope>
    <source>
        <strain evidence="7">ChiHcec3-11533</strain>
    </source>
</reference>
<keyword evidence="7" id="KW-0689">Ribosomal protein</keyword>
<evidence type="ECO:0000256" key="5">
    <source>
        <dbReference type="RuleBase" id="RU363094"/>
    </source>
</evidence>
<dbReference type="InterPro" id="IPR050680">
    <property type="entry name" value="YpeA/RimI_acetyltransf"/>
</dbReference>
<evidence type="ECO:0000256" key="3">
    <source>
        <dbReference type="ARBA" id="ARBA00022679"/>
    </source>
</evidence>
<evidence type="ECO:0000256" key="2">
    <source>
        <dbReference type="ARBA" id="ARBA00022490"/>
    </source>
</evidence>
<dbReference type="AlphaFoldDB" id="A0A9D1IBT8"/>
<dbReference type="NCBIfam" id="TIGR01575">
    <property type="entry name" value="rimI"/>
    <property type="match status" value="1"/>
</dbReference>
<dbReference type="GO" id="GO:0005737">
    <property type="term" value="C:cytoplasm"/>
    <property type="evidence" value="ECO:0007669"/>
    <property type="project" value="UniProtKB-SubCell"/>
</dbReference>
<dbReference type="InterPro" id="IPR006464">
    <property type="entry name" value="AcTrfase_RimI/Ard1"/>
</dbReference>
<evidence type="ECO:0000256" key="1">
    <source>
        <dbReference type="ARBA" id="ARBA00005395"/>
    </source>
</evidence>
<comment type="similarity">
    <text evidence="1 5">Belongs to the acetyltransferase family. RimI subfamily.</text>
</comment>
<keyword evidence="7" id="KW-0687">Ribonucleoprotein</keyword>
<dbReference type="Proteomes" id="UP000824072">
    <property type="component" value="Unassembled WGS sequence"/>
</dbReference>
<dbReference type="PANTHER" id="PTHR43420:SF44">
    <property type="entry name" value="ACETYLTRANSFERASE YPEA"/>
    <property type="match status" value="1"/>
</dbReference>
<dbReference type="GO" id="GO:0008999">
    <property type="term" value="F:protein-N-terminal-alanine acetyltransferase activity"/>
    <property type="evidence" value="ECO:0007669"/>
    <property type="project" value="UniProtKB-EC"/>
</dbReference>
<keyword evidence="3" id="KW-0808">Transferase</keyword>
<evidence type="ECO:0000313" key="8">
    <source>
        <dbReference type="Proteomes" id="UP000824072"/>
    </source>
</evidence>
<dbReference type="InterPro" id="IPR016181">
    <property type="entry name" value="Acyl_CoA_acyltransferase"/>
</dbReference>
<evidence type="ECO:0000259" key="6">
    <source>
        <dbReference type="PROSITE" id="PS51186"/>
    </source>
</evidence>
<comment type="catalytic activity">
    <reaction evidence="5">
        <text>N-terminal L-alanyl-[ribosomal protein bS18] + acetyl-CoA = N-terminal N(alpha)-acetyl-L-alanyl-[ribosomal protein bS18] + CoA + H(+)</text>
        <dbReference type="Rhea" id="RHEA:43756"/>
        <dbReference type="Rhea" id="RHEA-COMP:10676"/>
        <dbReference type="Rhea" id="RHEA-COMP:10677"/>
        <dbReference type="ChEBI" id="CHEBI:15378"/>
        <dbReference type="ChEBI" id="CHEBI:57287"/>
        <dbReference type="ChEBI" id="CHEBI:57288"/>
        <dbReference type="ChEBI" id="CHEBI:64718"/>
        <dbReference type="ChEBI" id="CHEBI:83683"/>
        <dbReference type="EC" id="2.3.1.266"/>
    </reaction>
</comment>
<keyword evidence="4" id="KW-0012">Acyltransferase</keyword>
<proteinExistence type="inferred from homology"/>
<comment type="function">
    <text evidence="5">Acetylates the N-terminal alanine of ribosomal protein bS18.</text>
</comment>
<comment type="subcellular location">
    <subcellularLocation>
        <location evidence="5">Cytoplasm</location>
    </subcellularLocation>
</comment>
<dbReference type="InterPro" id="IPR000182">
    <property type="entry name" value="GNAT_dom"/>
</dbReference>
<name>A0A9D1IBT8_9FIRM</name>
<comment type="caution">
    <text evidence="7">The sequence shown here is derived from an EMBL/GenBank/DDBJ whole genome shotgun (WGS) entry which is preliminary data.</text>
</comment>
<feature type="domain" description="N-acetyltransferase" evidence="6">
    <location>
        <begin position="1"/>
        <end position="141"/>
    </location>
</feature>
<dbReference type="Gene3D" id="3.40.630.30">
    <property type="match status" value="1"/>
</dbReference>
<dbReference type="EMBL" id="DVMU01000042">
    <property type="protein sequence ID" value="HIU33292.1"/>
    <property type="molecule type" value="Genomic_DNA"/>
</dbReference>
<evidence type="ECO:0000313" key="7">
    <source>
        <dbReference type="EMBL" id="HIU33292.1"/>
    </source>
</evidence>
<accession>A0A9D1IBT8</accession>
<keyword evidence="2 5" id="KW-0963">Cytoplasm</keyword>
<protein>
    <recommendedName>
        <fullName evidence="5">[Ribosomal protein bS18]-alanine N-acetyltransferase</fullName>
        <ecNumber evidence="5">2.3.1.266</ecNumber>
    </recommendedName>
</protein>
<dbReference type="SUPFAM" id="SSF55729">
    <property type="entry name" value="Acyl-CoA N-acyltransferases (Nat)"/>
    <property type="match status" value="1"/>
</dbReference>
<organism evidence="7 8">
    <name type="scientific">Candidatus Pullichristensenella excrementigallinarum</name>
    <dbReference type="NCBI Taxonomy" id="2840907"/>
    <lineage>
        <taxon>Bacteria</taxon>
        <taxon>Bacillati</taxon>
        <taxon>Bacillota</taxon>
        <taxon>Clostridia</taxon>
        <taxon>Candidatus Pullichristensenella</taxon>
    </lineage>
</organism>
<sequence length="155" mass="17915">MRLEDVDAVHAIEEMCFAIPWSRNSFYREVTENACARYLVLREDDVPVAYAGMWFVLDEAHVTNIAVRPDRRGLGYGEEITRALIQLAADSGMTWMTLECRRSNEVAKNLYHKLGFVDVGFRKRYYADNNEDALIMALEQLPEANPERDPRLARE</sequence>